<sequence length="291" mass="32561">MNNLDFTSNTSAKTLWLAIKAKLTEIYSEPEAGAMAFWVMEYIYRLPKTSVLADVTVQPQTARLSTVMQRLLAAEPIQYITGVSDFYGLEFFVNQHVLIPRPETEFLVDQIVTEFKNKGSITLLDVGTGSGCIAVSLAKNLPQAKVLAVDISSGALDVAQRNAARHEVKVQFTPMDILRATLEPFPELDVIVSNPPYIRDSEKSLMHKNVLGFEPDTALFVPDTEPLLFYERIASLAMLSLKKSGKLFFEINEAFGQEMRELLEKTGFHSVEILKDLQGKDRIAMAVKREN</sequence>
<evidence type="ECO:0000256" key="3">
    <source>
        <dbReference type="ARBA" id="ARBA00022691"/>
    </source>
</evidence>
<dbReference type="HAMAP" id="MF_02126">
    <property type="entry name" value="RF_methyltr_PrmC"/>
    <property type="match status" value="1"/>
</dbReference>
<dbReference type="EMBL" id="JBDKWZ010000015">
    <property type="protein sequence ID" value="MEN7550665.1"/>
    <property type="molecule type" value="Genomic_DNA"/>
</dbReference>
<dbReference type="GO" id="GO:0102559">
    <property type="term" value="F:peptide chain release factor N(5)-glutamine methyltransferase activity"/>
    <property type="evidence" value="ECO:0007669"/>
    <property type="project" value="UniProtKB-EC"/>
</dbReference>
<proteinExistence type="inferred from homology"/>
<evidence type="ECO:0000256" key="4">
    <source>
        <dbReference type="ARBA" id="ARBA00048391"/>
    </source>
</evidence>
<dbReference type="InterPro" id="IPR002052">
    <property type="entry name" value="DNA_methylase_N6_adenine_CS"/>
</dbReference>
<dbReference type="PROSITE" id="PS00092">
    <property type="entry name" value="N6_MTASE"/>
    <property type="match status" value="1"/>
</dbReference>
<dbReference type="NCBIfam" id="TIGR00536">
    <property type="entry name" value="hemK_fam"/>
    <property type="match status" value="1"/>
</dbReference>
<protein>
    <recommendedName>
        <fullName evidence="5">Release factor glutamine methyltransferase</fullName>
        <shortName evidence="5">RF MTase</shortName>
        <ecNumber evidence="5">2.1.1.297</ecNumber>
    </recommendedName>
    <alternativeName>
        <fullName evidence="5">N5-glutamine methyltransferase PrmC</fullName>
    </alternativeName>
    <alternativeName>
        <fullName evidence="5">Protein-(glutamine-N5) MTase PrmC</fullName>
    </alternativeName>
    <alternativeName>
        <fullName evidence="5">Protein-glutamine N-methyltransferase PrmC</fullName>
    </alternativeName>
</protein>
<comment type="function">
    <text evidence="5">Methylates the class 1 translation termination release factors RF1/PrfA and RF2/PrfB on the glutamine residue of the universally conserved GGQ motif.</text>
</comment>
<dbReference type="PANTHER" id="PTHR18895:SF74">
    <property type="entry name" value="MTRF1L RELEASE FACTOR GLUTAMINE METHYLTRANSFERASE"/>
    <property type="match status" value="1"/>
</dbReference>
<keyword evidence="2 5" id="KW-0808">Transferase</keyword>
<dbReference type="InterPro" id="IPR004556">
    <property type="entry name" value="HemK-like"/>
</dbReference>
<dbReference type="GO" id="GO:0003676">
    <property type="term" value="F:nucleic acid binding"/>
    <property type="evidence" value="ECO:0007669"/>
    <property type="project" value="InterPro"/>
</dbReference>
<keyword evidence="1 5" id="KW-0489">Methyltransferase</keyword>
<evidence type="ECO:0000313" key="7">
    <source>
        <dbReference type="EMBL" id="MEN7550665.1"/>
    </source>
</evidence>
<gene>
    <name evidence="5 7" type="primary">prmC</name>
    <name evidence="7" type="ORF">AAG747_22285</name>
</gene>
<comment type="similarity">
    <text evidence="5">Belongs to the protein N5-glutamine methyltransferase family. PrmC subfamily.</text>
</comment>
<dbReference type="PANTHER" id="PTHR18895">
    <property type="entry name" value="HEMK METHYLTRANSFERASE"/>
    <property type="match status" value="1"/>
</dbReference>
<evidence type="ECO:0000259" key="6">
    <source>
        <dbReference type="Pfam" id="PF05175"/>
    </source>
</evidence>
<keyword evidence="8" id="KW-1185">Reference proteome</keyword>
<comment type="caution">
    <text evidence="5">Lacks conserved residue(s) required for the propagation of feature annotation.</text>
</comment>
<evidence type="ECO:0000313" key="8">
    <source>
        <dbReference type="Proteomes" id="UP001403385"/>
    </source>
</evidence>
<feature type="domain" description="Methyltransferase small" evidence="6">
    <location>
        <begin position="105"/>
        <end position="203"/>
    </location>
</feature>
<dbReference type="CDD" id="cd02440">
    <property type="entry name" value="AdoMet_MTases"/>
    <property type="match status" value="1"/>
</dbReference>
<dbReference type="InterPro" id="IPR007848">
    <property type="entry name" value="Small_mtfrase_dom"/>
</dbReference>
<accession>A0AAW9SDQ4</accession>
<evidence type="ECO:0000256" key="1">
    <source>
        <dbReference type="ARBA" id="ARBA00022603"/>
    </source>
</evidence>
<comment type="catalytic activity">
    <reaction evidence="4 5">
        <text>L-glutaminyl-[peptide chain release factor] + S-adenosyl-L-methionine = N(5)-methyl-L-glutaminyl-[peptide chain release factor] + S-adenosyl-L-homocysteine + H(+)</text>
        <dbReference type="Rhea" id="RHEA:42896"/>
        <dbReference type="Rhea" id="RHEA-COMP:10271"/>
        <dbReference type="Rhea" id="RHEA-COMP:10272"/>
        <dbReference type="ChEBI" id="CHEBI:15378"/>
        <dbReference type="ChEBI" id="CHEBI:30011"/>
        <dbReference type="ChEBI" id="CHEBI:57856"/>
        <dbReference type="ChEBI" id="CHEBI:59789"/>
        <dbReference type="ChEBI" id="CHEBI:61891"/>
        <dbReference type="EC" id="2.1.1.297"/>
    </reaction>
</comment>
<dbReference type="NCBIfam" id="TIGR03534">
    <property type="entry name" value="RF_mod_PrmC"/>
    <property type="match status" value="1"/>
</dbReference>
<dbReference type="Proteomes" id="UP001403385">
    <property type="component" value="Unassembled WGS sequence"/>
</dbReference>
<dbReference type="GO" id="GO:0032259">
    <property type="term" value="P:methylation"/>
    <property type="evidence" value="ECO:0007669"/>
    <property type="project" value="UniProtKB-KW"/>
</dbReference>
<feature type="binding site" evidence="5">
    <location>
        <position position="150"/>
    </location>
    <ligand>
        <name>S-adenosyl-L-methionine</name>
        <dbReference type="ChEBI" id="CHEBI:59789"/>
    </ligand>
</feature>
<reference evidence="7 8" key="1">
    <citation type="submission" date="2024-04" db="EMBL/GenBank/DDBJ databases">
        <title>Novel genus in family Flammeovirgaceae.</title>
        <authorList>
            <person name="Nguyen T.H."/>
            <person name="Vuong T.Q."/>
            <person name="Le H."/>
            <person name="Kim S.-G."/>
        </authorList>
    </citation>
    <scope>NUCLEOTIDE SEQUENCE [LARGE SCALE GENOMIC DNA]</scope>
    <source>
        <strain evidence="7 8">JCM 23209</strain>
    </source>
</reference>
<feature type="binding site" evidence="5">
    <location>
        <begin position="194"/>
        <end position="197"/>
    </location>
    <ligand>
        <name>substrate</name>
    </ligand>
</feature>
<feature type="binding site" evidence="5">
    <location>
        <position position="194"/>
    </location>
    <ligand>
        <name>S-adenosyl-L-methionine</name>
        <dbReference type="ChEBI" id="CHEBI:59789"/>
    </ligand>
</feature>
<dbReference type="InterPro" id="IPR050320">
    <property type="entry name" value="N5-glutamine_MTase"/>
</dbReference>
<dbReference type="Gene3D" id="3.40.50.150">
    <property type="entry name" value="Vaccinia Virus protein VP39"/>
    <property type="match status" value="1"/>
</dbReference>
<dbReference type="AlphaFoldDB" id="A0AAW9SDQ4"/>
<dbReference type="InterPro" id="IPR029063">
    <property type="entry name" value="SAM-dependent_MTases_sf"/>
</dbReference>
<dbReference type="InterPro" id="IPR019874">
    <property type="entry name" value="RF_methyltr_PrmC"/>
</dbReference>
<keyword evidence="3 5" id="KW-0949">S-adenosyl-L-methionine</keyword>
<evidence type="ECO:0000256" key="2">
    <source>
        <dbReference type="ARBA" id="ARBA00022679"/>
    </source>
</evidence>
<dbReference type="Gene3D" id="1.10.8.10">
    <property type="entry name" value="DNA helicase RuvA subunit, C-terminal domain"/>
    <property type="match status" value="1"/>
</dbReference>
<dbReference type="RefSeq" id="WP_346823447.1">
    <property type="nucleotide sequence ID" value="NZ_JBDKWZ010000015.1"/>
</dbReference>
<dbReference type="EC" id="2.1.1.297" evidence="5"/>
<dbReference type="SUPFAM" id="SSF53335">
    <property type="entry name" value="S-adenosyl-L-methionine-dependent methyltransferases"/>
    <property type="match status" value="1"/>
</dbReference>
<organism evidence="7 8">
    <name type="scientific">Rapidithrix thailandica</name>
    <dbReference type="NCBI Taxonomy" id="413964"/>
    <lineage>
        <taxon>Bacteria</taxon>
        <taxon>Pseudomonadati</taxon>
        <taxon>Bacteroidota</taxon>
        <taxon>Cytophagia</taxon>
        <taxon>Cytophagales</taxon>
        <taxon>Flammeovirgaceae</taxon>
        <taxon>Rapidithrix</taxon>
    </lineage>
</organism>
<evidence type="ECO:0000256" key="5">
    <source>
        <dbReference type="HAMAP-Rule" id="MF_02126"/>
    </source>
</evidence>
<feature type="binding site" evidence="5">
    <location>
        <begin position="127"/>
        <end position="131"/>
    </location>
    <ligand>
        <name>S-adenosyl-L-methionine</name>
        <dbReference type="ChEBI" id="CHEBI:59789"/>
    </ligand>
</feature>
<comment type="caution">
    <text evidence="7">The sequence shown here is derived from an EMBL/GenBank/DDBJ whole genome shotgun (WGS) entry which is preliminary data.</text>
</comment>
<dbReference type="Pfam" id="PF05175">
    <property type="entry name" value="MTS"/>
    <property type="match status" value="1"/>
</dbReference>
<name>A0AAW9SDQ4_9BACT</name>